<evidence type="ECO:0000256" key="3">
    <source>
        <dbReference type="ARBA" id="ARBA00022692"/>
    </source>
</evidence>
<dbReference type="Gene3D" id="3.30.450.20">
    <property type="entry name" value="PAS domain"/>
    <property type="match status" value="1"/>
</dbReference>
<name>A0A6A7K5J4_9FIRM</name>
<dbReference type="PROSITE" id="PS50111">
    <property type="entry name" value="CHEMOTAXIS_TRANSDUC_2"/>
    <property type="match status" value="1"/>
</dbReference>
<evidence type="ECO:0000256" key="9">
    <source>
        <dbReference type="SAM" id="MobiDB-lite"/>
    </source>
</evidence>
<keyword evidence="6 8" id="KW-0807">Transducer</keyword>
<dbReference type="InterPro" id="IPR004089">
    <property type="entry name" value="MCPsignal_dom"/>
</dbReference>
<dbReference type="SUPFAM" id="SSF58104">
    <property type="entry name" value="Methyl-accepting chemotaxis protein (MCP) signaling domain"/>
    <property type="match status" value="1"/>
</dbReference>
<feature type="region of interest" description="Disordered" evidence="9">
    <location>
        <begin position="536"/>
        <end position="557"/>
    </location>
</feature>
<feature type="domain" description="HAMP" evidence="12">
    <location>
        <begin position="223"/>
        <end position="275"/>
    </location>
</feature>
<evidence type="ECO:0000259" key="11">
    <source>
        <dbReference type="PROSITE" id="PS50111"/>
    </source>
</evidence>
<dbReference type="SMART" id="SM00304">
    <property type="entry name" value="HAMP"/>
    <property type="match status" value="1"/>
</dbReference>
<evidence type="ECO:0000259" key="12">
    <source>
        <dbReference type="PROSITE" id="PS50885"/>
    </source>
</evidence>
<proteinExistence type="inferred from homology"/>
<dbReference type="SMART" id="SM01049">
    <property type="entry name" value="Cache_2"/>
    <property type="match status" value="1"/>
</dbReference>
<dbReference type="EMBL" id="WHNX01000003">
    <property type="protein sequence ID" value="MPW24688.1"/>
    <property type="molecule type" value="Genomic_DNA"/>
</dbReference>
<sequence>MERTKKLKSIREKLSAKLFILSIVPIVLFILLSLFYIVPSVRDDIYEAKKDQVKSNGEIGLTIIEHYYNLEQLGDLTRDEAQNAAIETIENIRYGNRMEDYYWINDFDHIMIMHPFNTALEGQSVKDNQDPDGVYLFQDMVNVVTDLGEGYVEYQWQYYDNAERIEPKITYVVGFKEWGWIVGTGIYIEDIKPIVLNRTIALSGFILGVIILSLILTWTLSNTLVVNRLKSVVRVADEFGKGNLKEKASDISKDEIGQLAKAFNNMGENLQSIFRNIGMNADSVGSSSQELSANMQENASVSIEVSRAVEDIALGANNQAEKTENASENANELGNLINKDQEKVSELDLISKNVFKLKEEGIDIVTRLINATQESESSSKEVYQIIKQTKESAEAIDIASSSIKGIAEQTNLLALNASIEAARAGEAGKGFAVVADEIRQLAERSNEHSQEISTVVVTLNTKAFEAVNTMKKVTNEIVAKQSKEIKNTEEKFKGIAEGIQNIQQKVKELKQSSEQIQIKKDVIIDNLHDLAAIAEENSSSTEEISASVEEQTASMEEVSNASDQLAKLADNMQREISKFKY</sequence>
<accession>A0A6A7K5J4</accession>
<keyword evidence="4 10" id="KW-1133">Transmembrane helix</keyword>
<keyword evidence="14" id="KW-1185">Reference proteome</keyword>
<evidence type="ECO:0000256" key="6">
    <source>
        <dbReference type="ARBA" id="ARBA00023224"/>
    </source>
</evidence>
<reference evidence="13 14" key="1">
    <citation type="submission" date="2019-10" db="EMBL/GenBank/DDBJ databases">
        <title>Alkalibaculum tamaniensis sp.nov., a new alkaliphilic acetogen, isolated on methoxylated aromatics from a mud volcano.</title>
        <authorList>
            <person name="Khomyakova M.A."/>
            <person name="Merkel A.Y."/>
            <person name="Bonch-Osmolovskaya E.A."/>
            <person name="Slobodkin A.I."/>
        </authorList>
    </citation>
    <scope>NUCLEOTIDE SEQUENCE [LARGE SCALE GENOMIC DNA]</scope>
    <source>
        <strain evidence="13 14">M08DMB</strain>
    </source>
</reference>
<keyword evidence="2" id="KW-1003">Cell membrane</keyword>
<keyword evidence="3 10" id="KW-0812">Transmembrane</keyword>
<feature type="domain" description="Methyl-accepting transducer" evidence="11">
    <location>
        <begin position="294"/>
        <end position="552"/>
    </location>
</feature>
<dbReference type="Pfam" id="PF00015">
    <property type="entry name" value="MCPsignal"/>
    <property type="match status" value="1"/>
</dbReference>
<organism evidence="13 14">
    <name type="scientific">Alkalibaculum sporogenes</name>
    <dbReference type="NCBI Taxonomy" id="2655001"/>
    <lineage>
        <taxon>Bacteria</taxon>
        <taxon>Bacillati</taxon>
        <taxon>Bacillota</taxon>
        <taxon>Clostridia</taxon>
        <taxon>Eubacteriales</taxon>
        <taxon>Eubacteriaceae</taxon>
        <taxon>Alkalibaculum</taxon>
    </lineage>
</organism>
<dbReference type="AlphaFoldDB" id="A0A6A7K5J4"/>
<dbReference type="GO" id="GO:0005886">
    <property type="term" value="C:plasma membrane"/>
    <property type="evidence" value="ECO:0007669"/>
    <property type="project" value="UniProtKB-SubCell"/>
</dbReference>
<evidence type="ECO:0000256" key="10">
    <source>
        <dbReference type="SAM" id="Phobius"/>
    </source>
</evidence>
<feature type="transmembrane region" description="Helical" evidence="10">
    <location>
        <begin position="200"/>
        <end position="220"/>
    </location>
</feature>
<dbReference type="InterPro" id="IPR003660">
    <property type="entry name" value="HAMP_dom"/>
</dbReference>
<dbReference type="PANTHER" id="PTHR32089:SF112">
    <property type="entry name" value="LYSOZYME-LIKE PROTEIN-RELATED"/>
    <property type="match status" value="1"/>
</dbReference>
<dbReference type="CDD" id="cd06225">
    <property type="entry name" value="HAMP"/>
    <property type="match status" value="1"/>
</dbReference>
<evidence type="ECO:0000256" key="1">
    <source>
        <dbReference type="ARBA" id="ARBA00004651"/>
    </source>
</evidence>
<dbReference type="PANTHER" id="PTHR32089">
    <property type="entry name" value="METHYL-ACCEPTING CHEMOTAXIS PROTEIN MCPB"/>
    <property type="match status" value="1"/>
</dbReference>
<evidence type="ECO:0000313" key="13">
    <source>
        <dbReference type="EMBL" id="MPW24688.1"/>
    </source>
</evidence>
<gene>
    <name evidence="13" type="ORF">GC105_02620</name>
</gene>
<dbReference type="Gene3D" id="1.10.287.950">
    <property type="entry name" value="Methyl-accepting chemotaxis protein"/>
    <property type="match status" value="1"/>
</dbReference>
<dbReference type="SMART" id="SM00283">
    <property type="entry name" value="MA"/>
    <property type="match status" value="1"/>
</dbReference>
<dbReference type="GO" id="GO:0007165">
    <property type="term" value="P:signal transduction"/>
    <property type="evidence" value="ECO:0007669"/>
    <property type="project" value="UniProtKB-KW"/>
</dbReference>
<dbReference type="InterPro" id="IPR033480">
    <property type="entry name" value="sCache_2"/>
</dbReference>
<feature type="transmembrane region" description="Helical" evidence="10">
    <location>
        <begin position="18"/>
        <end position="38"/>
    </location>
</feature>
<evidence type="ECO:0000256" key="4">
    <source>
        <dbReference type="ARBA" id="ARBA00022989"/>
    </source>
</evidence>
<comment type="similarity">
    <text evidence="7">Belongs to the methyl-accepting chemotaxis (MCP) protein family.</text>
</comment>
<evidence type="ECO:0000313" key="14">
    <source>
        <dbReference type="Proteomes" id="UP000440004"/>
    </source>
</evidence>
<dbReference type="Pfam" id="PF17200">
    <property type="entry name" value="sCache_2"/>
    <property type="match status" value="1"/>
</dbReference>
<protein>
    <submittedName>
        <fullName evidence="13">HAMP domain-containing protein</fullName>
    </submittedName>
</protein>
<dbReference type="Pfam" id="PF00672">
    <property type="entry name" value="HAMP"/>
    <property type="match status" value="1"/>
</dbReference>
<evidence type="ECO:0000256" key="2">
    <source>
        <dbReference type="ARBA" id="ARBA00022475"/>
    </source>
</evidence>
<comment type="subcellular location">
    <subcellularLocation>
        <location evidence="1">Cell membrane</location>
        <topology evidence="1">Multi-pass membrane protein</topology>
    </subcellularLocation>
</comment>
<dbReference type="PROSITE" id="PS50885">
    <property type="entry name" value="HAMP"/>
    <property type="match status" value="1"/>
</dbReference>
<evidence type="ECO:0000256" key="8">
    <source>
        <dbReference type="PROSITE-ProRule" id="PRU00284"/>
    </source>
</evidence>
<keyword evidence="5 10" id="KW-0472">Membrane</keyword>
<comment type="caution">
    <text evidence="13">The sequence shown here is derived from an EMBL/GenBank/DDBJ whole genome shotgun (WGS) entry which is preliminary data.</text>
</comment>
<evidence type="ECO:0000256" key="5">
    <source>
        <dbReference type="ARBA" id="ARBA00023136"/>
    </source>
</evidence>
<evidence type="ECO:0000256" key="7">
    <source>
        <dbReference type="ARBA" id="ARBA00029447"/>
    </source>
</evidence>
<dbReference type="Proteomes" id="UP000440004">
    <property type="component" value="Unassembled WGS sequence"/>
</dbReference>